<evidence type="ECO:0000313" key="19">
    <source>
        <dbReference type="Proteomes" id="UP000267077"/>
    </source>
</evidence>
<evidence type="ECO:0000256" key="1">
    <source>
        <dbReference type="ARBA" id="ARBA00000085"/>
    </source>
</evidence>
<dbReference type="InterPro" id="IPR038421">
    <property type="entry name" value="RisS_PPD_sf"/>
</dbReference>
<dbReference type="GO" id="GO:0005886">
    <property type="term" value="C:plasma membrane"/>
    <property type="evidence" value="ECO:0007669"/>
    <property type="project" value="UniProtKB-SubCell"/>
</dbReference>
<keyword evidence="8 15" id="KW-0812">Transmembrane</keyword>
<dbReference type="GO" id="GO:0000155">
    <property type="term" value="F:phosphorelay sensor kinase activity"/>
    <property type="evidence" value="ECO:0007669"/>
    <property type="project" value="InterPro"/>
</dbReference>
<dbReference type="InterPro" id="IPR004358">
    <property type="entry name" value="Sig_transdc_His_kin-like_C"/>
</dbReference>
<evidence type="ECO:0000256" key="9">
    <source>
        <dbReference type="ARBA" id="ARBA00022741"/>
    </source>
</evidence>
<dbReference type="InterPro" id="IPR050980">
    <property type="entry name" value="2C_sensor_his_kinase"/>
</dbReference>
<keyword evidence="4" id="KW-1003">Cell membrane</keyword>
<dbReference type="SUPFAM" id="SSF47384">
    <property type="entry name" value="Homodimeric domain of signal transducing histidine kinase"/>
    <property type="match status" value="1"/>
</dbReference>
<feature type="domain" description="HAMP" evidence="17">
    <location>
        <begin position="212"/>
        <end position="264"/>
    </location>
</feature>
<name>A0A432LV32_9GAMM</name>
<comment type="subcellular location">
    <subcellularLocation>
        <location evidence="2">Cell inner membrane</location>
        <topology evidence="2">Multi-pass membrane protein</topology>
    </subcellularLocation>
</comment>
<dbReference type="CDD" id="cd00082">
    <property type="entry name" value="HisKA"/>
    <property type="match status" value="1"/>
</dbReference>
<dbReference type="EMBL" id="RYZR01000003">
    <property type="protein sequence ID" value="RUL65850.1"/>
    <property type="molecule type" value="Genomic_DNA"/>
</dbReference>
<organism evidence="18 19">
    <name type="scientific">Dyella dinghuensis</name>
    <dbReference type="NCBI Taxonomy" id="1920169"/>
    <lineage>
        <taxon>Bacteria</taxon>
        <taxon>Pseudomonadati</taxon>
        <taxon>Pseudomonadota</taxon>
        <taxon>Gammaproteobacteria</taxon>
        <taxon>Lysobacterales</taxon>
        <taxon>Rhodanobacteraceae</taxon>
        <taxon>Dyella</taxon>
    </lineage>
</organism>
<comment type="caution">
    <text evidence="18">The sequence shown here is derived from an EMBL/GenBank/DDBJ whole genome shotgun (WGS) entry which is preliminary data.</text>
</comment>
<dbReference type="Gene3D" id="3.30.450.300">
    <property type="entry name" value="Sensor histidine kinase RisS, periplasmic domain"/>
    <property type="match status" value="1"/>
</dbReference>
<evidence type="ECO:0000256" key="4">
    <source>
        <dbReference type="ARBA" id="ARBA00022475"/>
    </source>
</evidence>
<dbReference type="PROSITE" id="PS50109">
    <property type="entry name" value="HIS_KIN"/>
    <property type="match status" value="1"/>
</dbReference>
<dbReference type="PANTHER" id="PTHR44936:SF5">
    <property type="entry name" value="SENSOR HISTIDINE KINASE ENVZ"/>
    <property type="match status" value="1"/>
</dbReference>
<sequence>MCRSRVCAARSKTIRPRPATSAQCGVSATCSRRTVVMLKLRLWPRSLFGRNLLLLLGLIAIAQMSTIVLYVLLQRPRVMEVAQLVATQVNVLDAALSQVPATDRDAYVARLNRAGALSAQLTEPPPDNFAYRTPLADLFIREVRRNLAKGITLRMTNTPQLSIWAYLNISGERYWIKFPVNALVPYRWLTSALVLWLSLALSAALGALLIQRRINRPLRDIANAAQNVGSGARHARLPTYDASELAIVAKQFNAMLDNLEEMESSRTVMLAGISHDIRSPLAKLRLTLALDKHASELPVGQYIDQIDAIIGQFIDFGRVGSDERIVEGELNALVEELASGFAKRGHVFALRLEPLPVWPFRPIAMMRLVQNLMENAVKYAGVGLEVHTYMERDNAVLAVLDAGPGLAEGDEARLLQPFTRGDVGRSNTSGSGLGLAIVDRVARLHGGRLQLIRRHPTGMEARVTFSLVPSPADTASAAL</sequence>
<reference evidence="18 19" key="1">
    <citation type="submission" date="2018-12" db="EMBL/GenBank/DDBJ databases">
        <title>Dyella dinghuensis sp. nov. DHOA06 and Dyella choica sp. nov. 4M-K27, isolated from forest soil.</title>
        <authorList>
            <person name="Qiu L.-H."/>
            <person name="Gao Z.-H."/>
        </authorList>
    </citation>
    <scope>NUCLEOTIDE SEQUENCE [LARGE SCALE GENOMIC DNA]</scope>
    <source>
        <strain evidence="18 19">DHOA06</strain>
    </source>
</reference>
<keyword evidence="14 15" id="KW-0472">Membrane</keyword>
<dbReference type="Pfam" id="PF00672">
    <property type="entry name" value="HAMP"/>
    <property type="match status" value="1"/>
</dbReference>
<evidence type="ECO:0000256" key="14">
    <source>
        <dbReference type="ARBA" id="ARBA00023136"/>
    </source>
</evidence>
<dbReference type="InterPro" id="IPR036097">
    <property type="entry name" value="HisK_dim/P_sf"/>
</dbReference>
<proteinExistence type="predicted"/>
<feature type="domain" description="Histidine kinase" evidence="16">
    <location>
        <begin position="272"/>
        <end position="469"/>
    </location>
</feature>
<evidence type="ECO:0000256" key="10">
    <source>
        <dbReference type="ARBA" id="ARBA00022777"/>
    </source>
</evidence>
<evidence type="ECO:0000256" key="13">
    <source>
        <dbReference type="ARBA" id="ARBA00023012"/>
    </source>
</evidence>
<dbReference type="InterPro" id="IPR005467">
    <property type="entry name" value="His_kinase_dom"/>
</dbReference>
<keyword evidence="9" id="KW-0547">Nucleotide-binding</keyword>
<evidence type="ECO:0000256" key="8">
    <source>
        <dbReference type="ARBA" id="ARBA00022692"/>
    </source>
</evidence>
<feature type="transmembrane region" description="Helical" evidence="15">
    <location>
        <begin position="52"/>
        <end position="73"/>
    </location>
</feature>
<evidence type="ECO:0000259" key="17">
    <source>
        <dbReference type="PROSITE" id="PS50885"/>
    </source>
</evidence>
<accession>A0A432LV32</accession>
<dbReference type="SUPFAM" id="SSF158472">
    <property type="entry name" value="HAMP domain-like"/>
    <property type="match status" value="1"/>
</dbReference>
<feature type="transmembrane region" description="Helical" evidence="15">
    <location>
        <begin position="188"/>
        <end position="210"/>
    </location>
</feature>
<dbReference type="InterPro" id="IPR003661">
    <property type="entry name" value="HisK_dim/P_dom"/>
</dbReference>
<evidence type="ECO:0000313" key="18">
    <source>
        <dbReference type="EMBL" id="RUL65850.1"/>
    </source>
</evidence>
<dbReference type="PRINTS" id="PR00344">
    <property type="entry name" value="BCTRLSENSOR"/>
</dbReference>
<dbReference type="Gene3D" id="3.30.565.10">
    <property type="entry name" value="Histidine kinase-like ATPase, C-terminal domain"/>
    <property type="match status" value="1"/>
</dbReference>
<dbReference type="InterPro" id="IPR003660">
    <property type="entry name" value="HAMP_dom"/>
</dbReference>
<evidence type="ECO:0000256" key="6">
    <source>
        <dbReference type="ARBA" id="ARBA00022553"/>
    </source>
</evidence>
<evidence type="ECO:0000256" key="5">
    <source>
        <dbReference type="ARBA" id="ARBA00022519"/>
    </source>
</evidence>
<dbReference type="InterPro" id="IPR036890">
    <property type="entry name" value="HATPase_C_sf"/>
</dbReference>
<dbReference type="Gene3D" id="1.10.287.130">
    <property type="match status" value="1"/>
</dbReference>
<dbReference type="PANTHER" id="PTHR44936">
    <property type="entry name" value="SENSOR PROTEIN CREC"/>
    <property type="match status" value="1"/>
</dbReference>
<dbReference type="AlphaFoldDB" id="A0A432LV32"/>
<dbReference type="SMART" id="SM00387">
    <property type="entry name" value="HATPase_c"/>
    <property type="match status" value="1"/>
</dbReference>
<keyword evidence="11" id="KW-0067">ATP-binding</keyword>
<dbReference type="SMART" id="SM00304">
    <property type="entry name" value="HAMP"/>
    <property type="match status" value="1"/>
</dbReference>
<evidence type="ECO:0000256" key="2">
    <source>
        <dbReference type="ARBA" id="ARBA00004429"/>
    </source>
</evidence>
<dbReference type="EC" id="2.7.13.3" evidence="3"/>
<protein>
    <recommendedName>
        <fullName evidence="3">histidine kinase</fullName>
        <ecNumber evidence="3">2.7.13.3</ecNumber>
    </recommendedName>
</protein>
<dbReference type="Proteomes" id="UP000267077">
    <property type="component" value="Unassembled WGS sequence"/>
</dbReference>
<gene>
    <name evidence="18" type="ORF">EKH79_03845</name>
</gene>
<evidence type="ECO:0000256" key="15">
    <source>
        <dbReference type="SAM" id="Phobius"/>
    </source>
</evidence>
<keyword evidence="13" id="KW-0902">Two-component regulatory system</keyword>
<evidence type="ECO:0000256" key="3">
    <source>
        <dbReference type="ARBA" id="ARBA00012438"/>
    </source>
</evidence>
<dbReference type="CDD" id="cd06225">
    <property type="entry name" value="HAMP"/>
    <property type="match status" value="1"/>
</dbReference>
<evidence type="ECO:0000256" key="7">
    <source>
        <dbReference type="ARBA" id="ARBA00022679"/>
    </source>
</evidence>
<dbReference type="Pfam" id="PF02518">
    <property type="entry name" value="HATPase_c"/>
    <property type="match status" value="1"/>
</dbReference>
<evidence type="ECO:0000259" key="16">
    <source>
        <dbReference type="PROSITE" id="PS50109"/>
    </source>
</evidence>
<dbReference type="GO" id="GO:0005524">
    <property type="term" value="F:ATP binding"/>
    <property type="evidence" value="ECO:0007669"/>
    <property type="project" value="UniProtKB-KW"/>
</dbReference>
<comment type="catalytic activity">
    <reaction evidence="1">
        <text>ATP + protein L-histidine = ADP + protein N-phospho-L-histidine.</text>
        <dbReference type="EC" id="2.7.13.3"/>
    </reaction>
</comment>
<evidence type="ECO:0000256" key="11">
    <source>
        <dbReference type="ARBA" id="ARBA00022840"/>
    </source>
</evidence>
<keyword evidence="6" id="KW-0597">Phosphoprotein</keyword>
<dbReference type="InterPro" id="IPR003594">
    <property type="entry name" value="HATPase_dom"/>
</dbReference>
<keyword evidence="7" id="KW-0808">Transferase</keyword>
<dbReference type="PROSITE" id="PS50885">
    <property type="entry name" value="HAMP"/>
    <property type="match status" value="1"/>
</dbReference>
<keyword evidence="19" id="KW-1185">Reference proteome</keyword>
<keyword evidence="5" id="KW-0997">Cell inner membrane</keyword>
<keyword evidence="12 15" id="KW-1133">Transmembrane helix</keyword>
<keyword evidence="10" id="KW-0418">Kinase</keyword>
<evidence type="ECO:0000256" key="12">
    <source>
        <dbReference type="ARBA" id="ARBA00022989"/>
    </source>
</evidence>
<dbReference type="SUPFAM" id="SSF55874">
    <property type="entry name" value="ATPase domain of HSP90 chaperone/DNA topoisomerase II/histidine kinase"/>
    <property type="match status" value="1"/>
</dbReference>